<dbReference type="GO" id="GO:0005975">
    <property type="term" value="P:carbohydrate metabolic process"/>
    <property type="evidence" value="ECO:0007669"/>
    <property type="project" value="UniProtKB-UniRule"/>
</dbReference>
<evidence type="ECO:0000256" key="1">
    <source>
        <dbReference type="ARBA" id="ARBA00000832"/>
    </source>
</evidence>
<dbReference type="STRING" id="1006576.DTL3_0868"/>
<evidence type="ECO:0000313" key="10">
    <source>
        <dbReference type="Proteomes" id="UP000032809"/>
    </source>
</evidence>
<evidence type="ECO:0000259" key="8">
    <source>
        <dbReference type="Pfam" id="PF01182"/>
    </source>
</evidence>
<dbReference type="KEGG" id="dtn:DTL3_0868"/>
<evidence type="ECO:0000256" key="7">
    <source>
        <dbReference type="RuleBase" id="RU365095"/>
    </source>
</evidence>
<dbReference type="CDD" id="cd01400">
    <property type="entry name" value="6PGL"/>
    <property type="match status" value="1"/>
</dbReference>
<dbReference type="OrthoDB" id="9810967at2"/>
<evidence type="ECO:0000256" key="4">
    <source>
        <dbReference type="ARBA" id="ARBA00010662"/>
    </source>
</evidence>
<comment type="similarity">
    <text evidence="4 7">Belongs to the glucosamine/galactosamine-6-phosphate isomerase family. 6-phosphogluconolactonase subfamily.</text>
</comment>
<dbReference type="Proteomes" id="UP000032809">
    <property type="component" value="Chromosome I"/>
</dbReference>
<evidence type="ECO:0000256" key="6">
    <source>
        <dbReference type="ARBA" id="ARBA00020337"/>
    </source>
</evidence>
<protein>
    <recommendedName>
        <fullName evidence="6 7">6-phosphogluconolactonase</fullName>
        <shortName evidence="7">6PGL</shortName>
        <ecNumber evidence="5 7">3.1.1.31</ecNumber>
    </recommendedName>
</protein>
<dbReference type="NCBIfam" id="TIGR01198">
    <property type="entry name" value="pgl"/>
    <property type="match status" value="1"/>
</dbReference>
<comment type="catalytic activity">
    <reaction evidence="1 7">
        <text>6-phospho-D-glucono-1,5-lactone + H2O = 6-phospho-D-gluconate + H(+)</text>
        <dbReference type="Rhea" id="RHEA:12556"/>
        <dbReference type="ChEBI" id="CHEBI:15377"/>
        <dbReference type="ChEBI" id="CHEBI:15378"/>
        <dbReference type="ChEBI" id="CHEBI:57955"/>
        <dbReference type="ChEBI" id="CHEBI:58759"/>
        <dbReference type="EC" id="3.1.1.31"/>
    </reaction>
</comment>
<dbReference type="Gene3D" id="3.40.50.1360">
    <property type="match status" value="1"/>
</dbReference>
<evidence type="ECO:0000256" key="5">
    <source>
        <dbReference type="ARBA" id="ARBA00013198"/>
    </source>
</evidence>
<sequence length="242" mass="27976">MVFKLFESLEEFLDESANLIFKIYKESITKYNQFSLMLSGGNTPKPLFEKIAKDYNDKINWERVFVFWADERYVDKESDDSNYKWAYKLLLSKVNIPQNNIYRIKTELPLEKAAEEYEKEIINFFQGKEPAFDLILLGIGKDGHTASLFPNSDLLTENNRLVAPVSPAGEPYVPRITVTYKVLNNAKNILFLSSYNDKKNIIDEIITNKEKAKEKYPAARVEARRIYFFSCQLPTAPRGGGL</sequence>
<dbReference type="PANTHER" id="PTHR11054">
    <property type="entry name" value="6-PHOSPHOGLUCONOLACTONASE"/>
    <property type="match status" value="1"/>
</dbReference>
<dbReference type="EMBL" id="LN824141">
    <property type="protein sequence ID" value="CEP78175.1"/>
    <property type="molecule type" value="Genomic_DNA"/>
</dbReference>
<dbReference type="InterPro" id="IPR039104">
    <property type="entry name" value="6PGL"/>
</dbReference>
<gene>
    <name evidence="9" type="primary">nagB1</name>
    <name evidence="7" type="synonym">pgl</name>
    <name evidence="9" type="ORF">DTL3_0868</name>
</gene>
<accession>A0A0C7P1P2</accession>
<dbReference type="InterPro" id="IPR006148">
    <property type="entry name" value="Glc/Gal-6P_isomerase"/>
</dbReference>
<dbReference type="RefSeq" id="WP_045087679.1">
    <property type="nucleotide sequence ID" value="NZ_LN824141.1"/>
</dbReference>
<dbReference type="InterPro" id="IPR005900">
    <property type="entry name" value="6-phosphogluconolactonase_DevB"/>
</dbReference>
<keyword evidence="7 9" id="KW-0378">Hydrolase</keyword>
<dbReference type="UniPathway" id="UPA00115">
    <property type="reaction ID" value="UER00409"/>
</dbReference>
<organism evidence="9 10">
    <name type="scientific">Defluviitoga tunisiensis</name>
    <dbReference type="NCBI Taxonomy" id="1006576"/>
    <lineage>
        <taxon>Bacteria</taxon>
        <taxon>Thermotogati</taxon>
        <taxon>Thermotogota</taxon>
        <taxon>Thermotogae</taxon>
        <taxon>Petrotogales</taxon>
        <taxon>Petrotogaceae</taxon>
        <taxon>Defluviitoga</taxon>
    </lineage>
</organism>
<reference evidence="10" key="1">
    <citation type="submission" date="2014-11" db="EMBL/GenBank/DDBJ databases">
        <authorList>
            <person name="Wibberg D."/>
        </authorList>
    </citation>
    <scope>NUCLEOTIDE SEQUENCE [LARGE SCALE GENOMIC DNA]</scope>
    <source>
        <strain evidence="10">L3</strain>
    </source>
</reference>
<dbReference type="EC" id="3.1.1.31" evidence="5 7"/>
<name>A0A0C7P1P2_DEFTU</name>
<dbReference type="HOGENOM" id="CLU_053947_2_0_0"/>
<evidence type="ECO:0000256" key="3">
    <source>
        <dbReference type="ARBA" id="ARBA00004961"/>
    </source>
</evidence>
<comment type="function">
    <text evidence="2 7">Hydrolysis of 6-phosphogluconolactone to 6-phosphogluconate.</text>
</comment>
<dbReference type="SUPFAM" id="SSF100950">
    <property type="entry name" value="NagB/RpiA/CoA transferase-like"/>
    <property type="match status" value="1"/>
</dbReference>
<keyword evidence="10" id="KW-1185">Reference proteome</keyword>
<dbReference type="InterPro" id="IPR037171">
    <property type="entry name" value="NagB/RpiA_transferase-like"/>
</dbReference>
<feature type="domain" description="Glucosamine/galactosamine-6-phosphate isomerase" evidence="8">
    <location>
        <begin position="10"/>
        <end position="223"/>
    </location>
</feature>
<dbReference type="PANTHER" id="PTHR11054:SF0">
    <property type="entry name" value="6-PHOSPHOGLUCONOLACTONASE"/>
    <property type="match status" value="1"/>
</dbReference>
<evidence type="ECO:0000313" key="9">
    <source>
        <dbReference type="EMBL" id="CEP78175.1"/>
    </source>
</evidence>
<proteinExistence type="inferred from homology"/>
<dbReference type="Pfam" id="PF01182">
    <property type="entry name" value="Glucosamine_iso"/>
    <property type="match status" value="1"/>
</dbReference>
<evidence type="ECO:0000256" key="2">
    <source>
        <dbReference type="ARBA" id="ARBA00002681"/>
    </source>
</evidence>
<comment type="pathway">
    <text evidence="3 7">Carbohydrate degradation; pentose phosphate pathway; D-ribulose 5-phosphate from D-glucose 6-phosphate (oxidative stage): step 2/3.</text>
</comment>
<dbReference type="AlphaFoldDB" id="A0A0C7P1P2"/>
<dbReference type="GO" id="GO:0006098">
    <property type="term" value="P:pentose-phosphate shunt"/>
    <property type="evidence" value="ECO:0007669"/>
    <property type="project" value="UniProtKB-UniPathway"/>
</dbReference>
<dbReference type="PATRIC" id="fig|1006576.9.peg.856"/>
<dbReference type="GO" id="GO:0017057">
    <property type="term" value="F:6-phosphogluconolactonase activity"/>
    <property type="evidence" value="ECO:0007669"/>
    <property type="project" value="UniProtKB-UniRule"/>
</dbReference>